<dbReference type="EMBL" id="JAVHJM010000002">
    <property type="protein sequence ID" value="KAK6518373.1"/>
    <property type="molecule type" value="Genomic_DNA"/>
</dbReference>
<name>A0AAN8NTS6_9PEZI</name>
<dbReference type="Proteomes" id="UP001307849">
    <property type="component" value="Unassembled WGS sequence"/>
</dbReference>
<gene>
    <name evidence="1" type="ORF">TWF506_005531</name>
</gene>
<proteinExistence type="predicted"/>
<evidence type="ECO:0000313" key="1">
    <source>
        <dbReference type="EMBL" id="KAK6518373.1"/>
    </source>
</evidence>
<sequence>MLMLSIKAAQPSIVNTYWQSSIIAVLKAEINSIIAVYTRLQTTMPGAAYANNRADVLNNANNLCKAQKNTISSLGGGLVGNANTCN</sequence>
<reference evidence="1 2" key="1">
    <citation type="submission" date="2019-10" db="EMBL/GenBank/DDBJ databases">
        <authorList>
            <person name="Palmer J.M."/>
        </authorList>
    </citation>
    <scope>NUCLEOTIDE SEQUENCE [LARGE SCALE GENOMIC DNA]</scope>
    <source>
        <strain evidence="1 2">TWF506</strain>
    </source>
</reference>
<keyword evidence="2" id="KW-1185">Reference proteome</keyword>
<evidence type="ECO:0000313" key="2">
    <source>
        <dbReference type="Proteomes" id="UP001307849"/>
    </source>
</evidence>
<protein>
    <submittedName>
        <fullName evidence="1">Uncharacterized protein</fullName>
    </submittedName>
</protein>
<comment type="caution">
    <text evidence="1">The sequence shown here is derived from an EMBL/GenBank/DDBJ whole genome shotgun (WGS) entry which is preliminary data.</text>
</comment>
<organism evidence="1 2">
    <name type="scientific">Arthrobotrys conoides</name>
    <dbReference type="NCBI Taxonomy" id="74498"/>
    <lineage>
        <taxon>Eukaryota</taxon>
        <taxon>Fungi</taxon>
        <taxon>Dikarya</taxon>
        <taxon>Ascomycota</taxon>
        <taxon>Pezizomycotina</taxon>
        <taxon>Orbiliomycetes</taxon>
        <taxon>Orbiliales</taxon>
        <taxon>Orbiliaceae</taxon>
        <taxon>Arthrobotrys</taxon>
    </lineage>
</organism>
<dbReference type="AlphaFoldDB" id="A0AAN8NTS6"/>
<accession>A0AAN8NTS6</accession>